<reference evidence="1 2" key="1">
    <citation type="journal article" date="2019" name="Nat. Ecol. Evol.">
        <title>Megaphylogeny resolves global patterns of mushroom evolution.</title>
        <authorList>
            <person name="Varga T."/>
            <person name="Krizsan K."/>
            <person name="Foldi C."/>
            <person name="Dima B."/>
            <person name="Sanchez-Garcia M."/>
            <person name="Sanchez-Ramirez S."/>
            <person name="Szollosi G.J."/>
            <person name="Szarkandi J.G."/>
            <person name="Papp V."/>
            <person name="Albert L."/>
            <person name="Andreopoulos W."/>
            <person name="Angelini C."/>
            <person name="Antonin V."/>
            <person name="Barry K.W."/>
            <person name="Bougher N.L."/>
            <person name="Buchanan P."/>
            <person name="Buyck B."/>
            <person name="Bense V."/>
            <person name="Catcheside P."/>
            <person name="Chovatia M."/>
            <person name="Cooper J."/>
            <person name="Damon W."/>
            <person name="Desjardin D."/>
            <person name="Finy P."/>
            <person name="Geml J."/>
            <person name="Haridas S."/>
            <person name="Hughes K."/>
            <person name="Justo A."/>
            <person name="Karasinski D."/>
            <person name="Kautmanova I."/>
            <person name="Kiss B."/>
            <person name="Kocsube S."/>
            <person name="Kotiranta H."/>
            <person name="LaButti K.M."/>
            <person name="Lechner B.E."/>
            <person name="Liimatainen K."/>
            <person name="Lipzen A."/>
            <person name="Lukacs Z."/>
            <person name="Mihaltcheva S."/>
            <person name="Morgado L.N."/>
            <person name="Niskanen T."/>
            <person name="Noordeloos M.E."/>
            <person name="Ohm R.A."/>
            <person name="Ortiz-Santana B."/>
            <person name="Ovrebo C."/>
            <person name="Racz N."/>
            <person name="Riley R."/>
            <person name="Savchenko A."/>
            <person name="Shiryaev A."/>
            <person name="Soop K."/>
            <person name="Spirin V."/>
            <person name="Szebenyi C."/>
            <person name="Tomsovsky M."/>
            <person name="Tulloss R.E."/>
            <person name="Uehling J."/>
            <person name="Grigoriev I.V."/>
            <person name="Vagvolgyi C."/>
            <person name="Papp T."/>
            <person name="Martin F.M."/>
            <person name="Miettinen O."/>
            <person name="Hibbett D.S."/>
            <person name="Nagy L.G."/>
        </authorList>
    </citation>
    <scope>NUCLEOTIDE SEQUENCE [LARGE SCALE GENOMIC DNA]</scope>
    <source>
        <strain evidence="1 2">OMC1185</strain>
    </source>
</reference>
<name>A0A5C3NAB6_9AGAM</name>
<dbReference type="EMBL" id="ML213512">
    <property type="protein sequence ID" value="TFK50781.1"/>
    <property type="molecule type" value="Genomic_DNA"/>
</dbReference>
<evidence type="ECO:0000313" key="2">
    <source>
        <dbReference type="Proteomes" id="UP000305948"/>
    </source>
</evidence>
<sequence>MSRRGRFLLPAAIAAGAVGGSCAGLSWLSGFSTSCIDSSVDIMGDVGGGKPES</sequence>
<dbReference type="Proteomes" id="UP000305948">
    <property type="component" value="Unassembled WGS sequence"/>
</dbReference>
<protein>
    <submittedName>
        <fullName evidence="1">Uncharacterized protein</fullName>
    </submittedName>
</protein>
<organism evidence="1 2">
    <name type="scientific">Heliocybe sulcata</name>
    <dbReference type="NCBI Taxonomy" id="5364"/>
    <lineage>
        <taxon>Eukaryota</taxon>
        <taxon>Fungi</taxon>
        <taxon>Dikarya</taxon>
        <taxon>Basidiomycota</taxon>
        <taxon>Agaricomycotina</taxon>
        <taxon>Agaricomycetes</taxon>
        <taxon>Gloeophyllales</taxon>
        <taxon>Gloeophyllaceae</taxon>
        <taxon>Heliocybe</taxon>
    </lineage>
</organism>
<evidence type="ECO:0000313" key="1">
    <source>
        <dbReference type="EMBL" id="TFK50781.1"/>
    </source>
</evidence>
<dbReference type="AlphaFoldDB" id="A0A5C3NAB6"/>
<accession>A0A5C3NAB6</accession>
<keyword evidence="2" id="KW-1185">Reference proteome</keyword>
<dbReference type="PROSITE" id="PS51257">
    <property type="entry name" value="PROKAR_LIPOPROTEIN"/>
    <property type="match status" value="1"/>
</dbReference>
<proteinExistence type="predicted"/>
<gene>
    <name evidence="1" type="ORF">OE88DRAFT_1659849</name>
</gene>